<dbReference type="Gene3D" id="3.40.1190.20">
    <property type="match status" value="1"/>
</dbReference>
<protein>
    <recommendedName>
        <fullName evidence="3">Carbohydrate kinase PfkB domain-containing protein</fullName>
    </recommendedName>
</protein>
<accession>A0A0D2ABZ1</accession>
<dbReference type="SUPFAM" id="SSF53613">
    <property type="entry name" value="Ribokinase-like"/>
    <property type="match status" value="1"/>
</dbReference>
<evidence type="ECO:0000313" key="4">
    <source>
        <dbReference type="EMBL" id="KIW04368.1"/>
    </source>
</evidence>
<evidence type="ECO:0000259" key="3">
    <source>
        <dbReference type="Pfam" id="PF00294"/>
    </source>
</evidence>
<dbReference type="PANTHER" id="PTHR42774:SF3">
    <property type="entry name" value="KETOHEXOKINASE"/>
    <property type="match status" value="1"/>
</dbReference>
<dbReference type="GO" id="GO:0016301">
    <property type="term" value="F:kinase activity"/>
    <property type="evidence" value="ECO:0007669"/>
    <property type="project" value="UniProtKB-KW"/>
</dbReference>
<dbReference type="RefSeq" id="XP_016214237.1">
    <property type="nucleotide sequence ID" value="XM_016358035.1"/>
</dbReference>
<dbReference type="STRING" id="253628.A0A0D2ABZ1"/>
<dbReference type="InterPro" id="IPR029056">
    <property type="entry name" value="Ribokinase-like"/>
</dbReference>
<dbReference type="PANTHER" id="PTHR42774">
    <property type="entry name" value="PHOSPHOTRANSFERASE SYSTEM TRANSPORT PROTEIN"/>
    <property type="match status" value="1"/>
</dbReference>
<dbReference type="InterPro" id="IPR011611">
    <property type="entry name" value="PfkB_dom"/>
</dbReference>
<evidence type="ECO:0000313" key="5">
    <source>
        <dbReference type="Proteomes" id="UP000053259"/>
    </source>
</evidence>
<keyword evidence="1" id="KW-0808">Transferase</keyword>
<dbReference type="GeneID" id="27312625"/>
<gene>
    <name evidence="4" type="ORF">PV09_04652</name>
</gene>
<dbReference type="OrthoDB" id="204058at2759"/>
<dbReference type="Proteomes" id="UP000053259">
    <property type="component" value="Unassembled WGS sequence"/>
</dbReference>
<keyword evidence="5" id="KW-1185">Reference proteome</keyword>
<dbReference type="HOGENOM" id="CLU_027634_3_1_1"/>
<dbReference type="InterPro" id="IPR052562">
    <property type="entry name" value="Ketohexokinase-related"/>
</dbReference>
<dbReference type="Pfam" id="PF00294">
    <property type="entry name" value="PfkB"/>
    <property type="match status" value="1"/>
</dbReference>
<proteinExistence type="predicted"/>
<dbReference type="InterPro" id="IPR002173">
    <property type="entry name" value="Carboh/pur_kinase_PfkB_CS"/>
</dbReference>
<sequence>MTTIICVGACYLDTILTVPLFPEEDSKLRATSLVKRRGGNCPNTLEVLSQLISIKSATCNTKLVFLGTLPSSSSQASKTIVDSLPGVDLSHCIYREECFEAASSYIIKSQTTDSRTIVNYNELPEMTVDEFVRVAREAGVPEAGGEGVWWHFEGRIPDITLACIEHLRSAFPKAKISVEVEKPGRPGLEELAAQADVVFFSKSWAEGQGYTHPRPFLHDQARRLADRSPVMFCTWGAAGAAAYSEREIFLEKPNSVVVVVDPVGAGDTFIAGILFCLACHPEKDIRQALQLGISVAEEKIRREGFQGLADVMRNHLED</sequence>
<dbReference type="VEuPathDB" id="FungiDB:PV09_04652"/>
<dbReference type="AlphaFoldDB" id="A0A0D2ABZ1"/>
<evidence type="ECO:0000256" key="1">
    <source>
        <dbReference type="ARBA" id="ARBA00022679"/>
    </source>
</evidence>
<organism evidence="4 5">
    <name type="scientific">Verruconis gallopava</name>
    <dbReference type="NCBI Taxonomy" id="253628"/>
    <lineage>
        <taxon>Eukaryota</taxon>
        <taxon>Fungi</taxon>
        <taxon>Dikarya</taxon>
        <taxon>Ascomycota</taxon>
        <taxon>Pezizomycotina</taxon>
        <taxon>Dothideomycetes</taxon>
        <taxon>Pleosporomycetidae</taxon>
        <taxon>Venturiales</taxon>
        <taxon>Sympoventuriaceae</taxon>
        <taxon>Verruconis</taxon>
    </lineage>
</organism>
<evidence type="ECO:0000256" key="2">
    <source>
        <dbReference type="ARBA" id="ARBA00022777"/>
    </source>
</evidence>
<name>A0A0D2ABZ1_9PEZI</name>
<dbReference type="PROSITE" id="PS00584">
    <property type="entry name" value="PFKB_KINASES_2"/>
    <property type="match status" value="1"/>
</dbReference>
<reference evidence="4 5" key="1">
    <citation type="submission" date="2015-01" db="EMBL/GenBank/DDBJ databases">
        <title>The Genome Sequence of Ochroconis gallopava CBS43764.</title>
        <authorList>
            <consortium name="The Broad Institute Genomics Platform"/>
            <person name="Cuomo C."/>
            <person name="de Hoog S."/>
            <person name="Gorbushina A."/>
            <person name="Stielow B."/>
            <person name="Teixiera M."/>
            <person name="Abouelleil A."/>
            <person name="Chapman S.B."/>
            <person name="Priest M."/>
            <person name="Young S.K."/>
            <person name="Wortman J."/>
            <person name="Nusbaum C."/>
            <person name="Birren B."/>
        </authorList>
    </citation>
    <scope>NUCLEOTIDE SEQUENCE [LARGE SCALE GENOMIC DNA]</scope>
    <source>
        <strain evidence="4 5">CBS 43764</strain>
    </source>
</reference>
<dbReference type="InParanoid" id="A0A0D2ABZ1"/>
<keyword evidence="2" id="KW-0418">Kinase</keyword>
<dbReference type="EMBL" id="KN847541">
    <property type="protein sequence ID" value="KIW04368.1"/>
    <property type="molecule type" value="Genomic_DNA"/>
</dbReference>
<feature type="domain" description="Carbohydrate kinase PfkB" evidence="3">
    <location>
        <begin position="1"/>
        <end position="306"/>
    </location>
</feature>